<dbReference type="Proteomes" id="UP000018362">
    <property type="component" value="Unassembled WGS sequence"/>
</dbReference>
<dbReference type="GO" id="GO:0009423">
    <property type="term" value="P:chorismate biosynthetic process"/>
    <property type="evidence" value="ECO:0007669"/>
    <property type="project" value="TreeGrafter"/>
</dbReference>
<dbReference type="PANTHER" id="PTHR21090:SF5">
    <property type="entry name" value="PENTAFUNCTIONAL AROM POLYPEPTIDE"/>
    <property type="match status" value="1"/>
</dbReference>
<dbReference type="SUPFAM" id="SSF55205">
    <property type="entry name" value="EPT/RTPC-like"/>
    <property type="match status" value="1"/>
</dbReference>
<dbReference type="PANTHER" id="PTHR21090">
    <property type="entry name" value="AROM/DEHYDROQUINATE SYNTHASE"/>
    <property type="match status" value="1"/>
</dbReference>
<gene>
    <name evidence="3" type="ORF">BN509_01179</name>
</gene>
<proteinExistence type="predicted"/>
<dbReference type="PROSITE" id="PS00885">
    <property type="entry name" value="EPSP_SYNTHASE_2"/>
    <property type="match status" value="1"/>
</dbReference>
<dbReference type="Gene3D" id="3.65.10.10">
    <property type="entry name" value="Enolpyruvate transferase domain"/>
    <property type="match status" value="1"/>
</dbReference>
<dbReference type="InterPro" id="IPR036968">
    <property type="entry name" value="Enolpyruvate_Tfrase_sf"/>
</dbReference>
<dbReference type="InterPro" id="IPR023193">
    <property type="entry name" value="EPSP_synthase_CS"/>
</dbReference>
<evidence type="ECO:0000256" key="1">
    <source>
        <dbReference type="ARBA" id="ARBA00022679"/>
    </source>
</evidence>
<protein>
    <submittedName>
        <fullName evidence="3">3-phosphoshikimate 1-carboxyvinyltransferase</fullName>
    </submittedName>
</protein>
<accession>R6C3F4</accession>
<feature type="domain" description="Enolpyruvate transferase" evidence="2">
    <location>
        <begin position="6"/>
        <end position="120"/>
    </location>
</feature>
<dbReference type="Pfam" id="PF00275">
    <property type="entry name" value="EPSP_synthase"/>
    <property type="match status" value="1"/>
</dbReference>
<dbReference type="EMBL" id="CBCJ010000005">
    <property type="protein sequence ID" value="CDA69990.1"/>
    <property type="molecule type" value="Genomic_DNA"/>
</dbReference>
<reference evidence="3" key="1">
    <citation type="submission" date="2012-11" db="EMBL/GenBank/DDBJ databases">
        <title>Dependencies among metagenomic species, viruses, plasmids and units of genetic variation.</title>
        <authorList>
            <person name="Nielsen H.B."/>
            <person name="Almeida M."/>
            <person name="Juncker A.S."/>
            <person name="Rasmussen S."/>
            <person name="Li J."/>
            <person name="Sunagawa S."/>
            <person name="Plichta D."/>
            <person name="Gautier L."/>
            <person name="Le Chatelier E."/>
            <person name="Peletier E."/>
            <person name="Bonde I."/>
            <person name="Nielsen T."/>
            <person name="Manichanh C."/>
            <person name="Arumugam M."/>
            <person name="Batto J."/>
            <person name="Santos M.B.Q.D."/>
            <person name="Blom N."/>
            <person name="Borruel N."/>
            <person name="Burgdorf K.S."/>
            <person name="Boumezbeur F."/>
            <person name="Casellas F."/>
            <person name="Dore J."/>
            <person name="Guarner F."/>
            <person name="Hansen T."/>
            <person name="Hildebrand F."/>
            <person name="Kaas R.S."/>
            <person name="Kennedy S."/>
            <person name="Kristiansen K."/>
            <person name="Kultima J.R."/>
            <person name="Leonard P."/>
            <person name="Levenez F."/>
            <person name="Lund O."/>
            <person name="Moumen B."/>
            <person name="Le Paslier D."/>
            <person name="Pons N."/>
            <person name="Pedersen O."/>
            <person name="Prifti E."/>
            <person name="Qin J."/>
            <person name="Raes J."/>
            <person name="Tap J."/>
            <person name="Tims S."/>
            <person name="Ussery D.W."/>
            <person name="Yamada T."/>
            <person name="MetaHit consortium"/>
            <person name="Renault P."/>
            <person name="Sicheritz-Ponten T."/>
            <person name="Bork P."/>
            <person name="Wang J."/>
            <person name="Brunak S."/>
            <person name="Ehrlich S.D."/>
        </authorList>
    </citation>
    <scope>NUCLEOTIDE SEQUENCE [LARGE SCALE GENOMIC DNA]</scope>
</reference>
<name>R6C3F4_9BACT</name>
<dbReference type="AlphaFoldDB" id="R6C3F4"/>
<evidence type="ECO:0000313" key="3">
    <source>
        <dbReference type="EMBL" id="CDA69990.1"/>
    </source>
</evidence>
<sequence>MEYDFVNQPDLAQTFVVTCAVMGIPFRFSGLQSLKIKETDRIAALIAEMKKLGYLITESEGSVLSWNGERCTPDTSPCIDTYEDHRMAMAFAPVCIRLGDIYINHPQVVTKSYPHYWENLIHAGFNITEE</sequence>
<evidence type="ECO:0000259" key="2">
    <source>
        <dbReference type="Pfam" id="PF00275"/>
    </source>
</evidence>
<keyword evidence="1 3" id="KW-0808">Transferase</keyword>
<dbReference type="GO" id="GO:0003866">
    <property type="term" value="F:3-phosphoshikimate 1-carboxyvinyltransferase activity"/>
    <property type="evidence" value="ECO:0007669"/>
    <property type="project" value="TreeGrafter"/>
</dbReference>
<organism evidence="3 4">
    <name type="scientific">Phocaeicola coprocola CAG:162</name>
    <dbReference type="NCBI Taxonomy" id="1263040"/>
    <lineage>
        <taxon>Bacteria</taxon>
        <taxon>Pseudomonadati</taxon>
        <taxon>Bacteroidota</taxon>
        <taxon>Bacteroidia</taxon>
        <taxon>Bacteroidales</taxon>
        <taxon>Bacteroidaceae</taxon>
        <taxon>Phocaeicola</taxon>
    </lineage>
</organism>
<dbReference type="InterPro" id="IPR001986">
    <property type="entry name" value="Enolpyruvate_Tfrase_dom"/>
</dbReference>
<comment type="caution">
    <text evidence="3">The sequence shown here is derived from an EMBL/GenBank/DDBJ whole genome shotgun (WGS) entry which is preliminary data.</text>
</comment>
<dbReference type="InterPro" id="IPR013792">
    <property type="entry name" value="RNA3'P_cycl/enolpyr_Trfase_a/b"/>
</dbReference>
<evidence type="ECO:0000313" key="4">
    <source>
        <dbReference type="Proteomes" id="UP000018362"/>
    </source>
</evidence>